<dbReference type="Pfam" id="PF12953">
    <property type="entry name" value="DUF3842"/>
    <property type="match status" value="1"/>
</dbReference>
<organism evidence="1 2">
    <name type="scientific">Candidatus Clostridium radicumherbarum</name>
    <dbReference type="NCBI Taxonomy" id="3381662"/>
    <lineage>
        <taxon>Bacteria</taxon>
        <taxon>Bacillati</taxon>
        <taxon>Bacillota</taxon>
        <taxon>Clostridia</taxon>
        <taxon>Eubacteriales</taxon>
        <taxon>Clostridiaceae</taxon>
        <taxon>Clostridium</taxon>
    </lineage>
</organism>
<gene>
    <name evidence="1" type="ORF">ACJDUH_13420</name>
</gene>
<dbReference type="RefSeq" id="WP_406765711.1">
    <property type="nucleotide sequence ID" value="NZ_JBJHZY010000002.1"/>
</dbReference>
<proteinExistence type="predicted"/>
<accession>A0ABW8TWF5</accession>
<dbReference type="Proteomes" id="UP001623661">
    <property type="component" value="Unassembled WGS sequence"/>
</dbReference>
<sequence length="143" mass="15474">MKIAVLDAQGAGLGQTIIKKIHKEIPQDIYIIALGTNTCASSNMVRAGANVGISGERAICTFCRTNKVDCIIGPIGMLCSGSINGEITPIISNTIFDMDCTKYILPLQKHGIYIPGTRKLQIKDLIEEIVLDIKMSINNAIKK</sequence>
<evidence type="ECO:0000313" key="1">
    <source>
        <dbReference type="EMBL" id="MFL0269093.1"/>
    </source>
</evidence>
<evidence type="ECO:0000313" key="2">
    <source>
        <dbReference type="Proteomes" id="UP001623661"/>
    </source>
</evidence>
<name>A0ABW8TWF5_9CLOT</name>
<keyword evidence="2" id="KW-1185">Reference proteome</keyword>
<protein>
    <submittedName>
        <fullName evidence="1">DUF3842 family protein</fullName>
    </submittedName>
</protein>
<comment type="caution">
    <text evidence="1">The sequence shown here is derived from an EMBL/GenBank/DDBJ whole genome shotgun (WGS) entry which is preliminary data.</text>
</comment>
<dbReference type="InterPro" id="IPR024208">
    <property type="entry name" value="DUF3842"/>
</dbReference>
<dbReference type="EMBL" id="JBJHZY010000002">
    <property type="protein sequence ID" value="MFL0269093.1"/>
    <property type="molecule type" value="Genomic_DNA"/>
</dbReference>
<reference evidence="1 2" key="1">
    <citation type="submission" date="2024-11" db="EMBL/GenBank/DDBJ databases">
        <authorList>
            <person name="Heng Y.C."/>
            <person name="Lim A.C.H."/>
            <person name="Lee J.K.Y."/>
            <person name="Kittelmann S."/>
        </authorList>
    </citation>
    <scope>NUCLEOTIDE SEQUENCE [LARGE SCALE GENOMIC DNA]</scope>
    <source>
        <strain evidence="1 2">WILCCON 0202</strain>
    </source>
</reference>